<keyword evidence="1" id="KW-0479">Metal-binding</keyword>
<dbReference type="InterPro" id="IPR014756">
    <property type="entry name" value="Ig_E-set"/>
</dbReference>
<keyword evidence="2" id="KW-0186">Copper</keyword>
<sequence>CSDSATLTPALRLSYLGEQQDRSSEQVTVRIFLAPRDNERGQPMLFMDQRVLWTEMDKFTLLLKPGSNHIVRASKDSSVTNTNEFTFRDLEQGRPGEPGTPGNSEFDFCGCGWPQHLLLPRGNPRAWLSNSLLWSPTLTRTRCPRQAVSVGVPMVCPSA</sequence>
<evidence type="ECO:0000256" key="2">
    <source>
        <dbReference type="ARBA" id="ARBA00023008"/>
    </source>
</evidence>
<gene>
    <name evidence="4" type="primary">prophenoloxidase-like-2</name>
</gene>
<feature type="non-terminal residue" evidence="4">
    <location>
        <position position="159"/>
    </location>
</feature>
<name>W6MNM1_PAGBR</name>
<dbReference type="EMBL" id="HABX01000037">
    <property type="protein sequence ID" value="CDK12481.1"/>
    <property type="molecule type" value="Transcribed_RNA"/>
</dbReference>
<dbReference type="GO" id="GO:0046872">
    <property type="term" value="F:metal ion binding"/>
    <property type="evidence" value="ECO:0007669"/>
    <property type="project" value="UniProtKB-KW"/>
</dbReference>
<evidence type="ECO:0000256" key="1">
    <source>
        <dbReference type="ARBA" id="ARBA00022723"/>
    </source>
</evidence>
<reference evidence="4" key="2">
    <citation type="submission" date="2014-02" db="EMBL/GenBank/DDBJ databases">
        <title>The hermit crab's nose antennal transcriptomics.</title>
        <authorList>
            <person name="Groh K.C."/>
            <person name="Vogel H."/>
            <person name="Stensmyr M.C."/>
            <person name="Grosse-Wilde E."/>
            <person name="Hansson B.S."/>
        </authorList>
    </citation>
    <scope>NUCLEOTIDE SEQUENCE</scope>
    <source>
        <tissue evidence="4">Antennules</tissue>
    </source>
</reference>
<feature type="non-terminal residue" evidence="4">
    <location>
        <position position="1"/>
    </location>
</feature>
<dbReference type="InterPro" id="IPR013788">
    <property type="entry name" value="Hemocyanin/hexamerin"/>
</dbReference>
<dbReference type="InterPro" id="IPR037020">
    <property type="entry name" value="Hemocyanin_C_sf"/>
</dbReference>
<evidence type="ECO:0000313" key="4">
    <source>
        <dbReference type="EMBL" id="CDK12481.1"/>
    </source>
</evidence>
<organism evidence="4">
    <name type="scientific">Pagurus bernhardus</name>
    <name type="common">Common hermit crab</name>
    <name type="synonym">Eupagurus bernhardus</name>
    <dbReference type="NCBI Taxonomy" id="174397"/>
    <lineage>
        <taxon>Eukaryota</taxon>
        <taxon>Metazoa</taxon>
        <taxon>Ecdysozoa</taxon>
        <taxon>Arthropoda</taxon>
        <taxon>Crustacea</taxon>
        <taxon>Multicrustacea</taxon>
        <taxon>Malacostraca</taxon>
        <taxon>Eumalacostraca</taxon>
        <taxon>Eucarida</taxon>
        <taxon>Decapoda</taxon>
        <taxon>Pleocyemata</taxon>
        <taxon>Anomura</taxon>
        <taxon>Paguroidea</taxon>
        <taxon>Paguridae</taxon>
        <taxon>Pagurus</taxon>
    </lineage>
</organism>
<dbReference type="Pfam" id="PF03723">
    <property type="entry name" value="Hemocyanin_C"/>
    <property type="match status" value="1"/>
</dbReference>
<dbReference type="Gene3D" id="2.60.40.1520">
    <property type="entry name" value="Hemocyanin, C-terminal domain"/>
    <property type="match status" value="1"/>
</dbReference>
<dbReference type="SUPFAM" id="SSF81296">
    <property type="entry name" value="E set domains"/>
    <property type="match status" value="1"/>
</dbReference>
<accession>W6MNM1</accession>
<dbReference type="PANTHER" id="PTHR11511">
    <property type="entry name" value="LARVAL STORAGE PROTEIN/PHENOLOXIDASE"/>
    <property type="match status" value="1"/>
</dbReference>
<proteinExistence type="predicted"/>
<reference evidence="4" key="1">
    <citation type="submission" date="2013-06" db="EMBL/GenBank/DDBJ databases">
        <authorList>
            <person name="Groh K."/>
        </authorList>
    </citation>
    <scope>NUCLEOTIDE SEQUENCE</scope>
    <source>
        <tissue evidence="4">Antennules</tissue>
    </source>
</reference>
<protein>
    <submittedName>
        <fullName evidence="4">Prophenoloxidase-like-2 protein</fullName>
    </submittedName>
</protein>
<dbReference type="AlphaFoldDB" id="W6MNM1"/>
<evidence type="ECO:0000259" key="3">
    <source>
        <dbReference type="Pfam" id="PF03723"/>
    </source>
</evidence>
<dbReference type="InterPro" id="IPR005203">
    <property type="entry name" value="Hemocyanin_C"/>
</dbReference>
<feature type="domain" description="Hemocyanin C-terminal" evidence="3">
    <location>
        <begin position="23"/>
        <end position="125"/>
    </location>
</feature>
<dbReference type="PANTHER" id="PTHR11511:SF4">
    <property type="entry name" value="PHENOLOXIDASE 2-RELATED"/>
    <property type="match status" value="1"/>
</dbReference>